<gene>
    <name evidence="1" type="ORF">MBLL_04713</name>
</gene>
<proteinExistence type="predicted"/>
<dbReference type="AlphaFoldDB" id="A0A679JY61"/>
<organism evidence="1">
    <name type="scientific">Methylobacterium bullatum</name>
    <dbReference type="NCBI Taxonomy" id="570505"/>
    <lineage>
        <taxon>Bacteria</taxon>
        <taxon>Pseudomonadati</taxon>
        <taxon>Pseudomonadota</taxon>
        <taxon>Alphaproteobacteria</taxon>
        <taxon>Hyphomicrobiales</taxon>
        <taxon>Methylobacteriaceae</taxon>
        <taxon>Methylobacterium</taxon>
    </lineage>
</organism>
<dbReference type="EMBL" id="LR743513">
    <property type="protein sequence ID" value="CAA2145586.1"/>
    <property type="molecule type" value="Genomic_DNA"/>
</dbReference>
<reference evidence="1" key="1">
    <citation type="submission" date="2019-12" db="EMBL/GenBank/DDBJ databases">
        <authorList>
            <person name="Cremers G."/>
        </authorList>
    </citation>
    <scope>NUCLEOTIDE SEQUENCE</scope>
    <source>
        <strain evidence="1">Mbul2</strain>
        <plasmid evidence="1">4</plasmid>
    </source>
</reference>
<sequence length="382" mass="42022">MKAIIQDAAAIGSLRPLNIIGYLRSHGWVKYSEVASKFSVWEHDQFPDSEIVVPLRREASDFVQRLGDVLKELSSAESRSQFDILKDLLNSGFDVIRLGVISPNTSSGTVRIDDGVRLFEQAREMVLAAACSAVRPRAVFHSRKPQQALDYMHGARLGQTEHGSFVLSVLSPVAPQLNPYSETSLFPDEPFERQVVKTLAIGVQTTVRAAEQSVLATEDNFRPFQDGISLGVSANLCEGIIGLFRFGDQASISLSVAWAQNRPTPEAVPSQTIITSDVIPTITEAVRIFRARDALDDYQISGPVVKLERAEGQEAGRVTIYASIEGMPRKVNVTLLPVEYAQATRAHEEYKSVKLIGTVVREGRSYRVNNPTGFGFATDDDE</sequence>
<accession>A0A679JY61</accession>
<protein>
    <submittedName>
        <fullName evidence="1">Uncharacterized protein</fullName>
    </submittedName>
</protein>
<keyword evidence="1" id="KW-0614">Plasmid</keyword>
<geneLocation type="plasmid" evidence="1">
    <name>4</name>
</geneLocation>
<dbReference type="RefSeq" id="WP_339164260.1">
    <property type="nucleotide sequence ID" value="NZ_LR743513.1"/>
</dbReference>
<evidence type="ECO:0000313" key="1">
    <source>
        <dbReference type="EMBL" id="CAA2145586.1"/>
    </source>
</evidence>
<name>A0A679JY61_9HYPH</name>